<dbReference type="CDD" id="cd11293">
    <property type="entry name" value="gelsolin_S4_like"/>
    <property type="match status" value="1"/>
</dbReference>
<dbReference type="GO" id="GO:0008154">
    <property type="term" value="P:actin polymerization or depolymerization"/>
    <property type="evidence" value="ECO:0007669"/>
    <property type="project" value="TreeGrafter"/>
</dbReference>
<dbReference type="CDD" id="cd11288">
    <property type="entry name" value="gelsolin_S5_like"/>
    <property type="match status" value="1"/>
</dbReference>
<organism evidence="7 8">
    <name type="scientific">Dictyostelium firmibasis</name>
    <dbReference type="NCBI Taxonomy" id="79012"/>
    <lineage>
        <taxon>Eukaryota</taxon>
        <taxon>Amoebozoa</taxon>
        <taxon>Evosea</taxon>
        <taxon>Eumycetozoa</taxon>
        <taxon>Dictyostelia</taxon>
        <taxon>Dictyosteliales</taxon>
        <taxon>Dictyosteliaceae</taxon>
        <taxon>Dictyostelium</taxon>
    </lineage>
</organism>
<evidence type="ECO:0000256" key="3">
    <source>
        <dbReference type="ARBA" id="ARBA00022737"/>
    </source>
</evidence>
<sequence length="961" mass="109197">MEPPIEQHTQRKRVIPSKFGILKRNAEVIAEKNKEGLQQSSCFSHINEIGKEIGLEIWKIIDDSTIQKIPKMNHSTFETNKSYLLLMSQFYDGNMNVKRYNIHFWVGELLINSQDAIHFCNDRIEELEIIIKHNQKQFNSDQIHPEPILYREFQGKEGDIFMSYFKSYGGPRYVAPLKLTSTSAAIATAAKQYKLFHLKGRRNIRVKQVDCSSKSLNSGDVFVLDCEDFIYQWNGSESSRLEKGKGLDLTVRLRDEKSAKAKIIVMDENDTDSDHPEFWKRLSGSKTDVQKSEQGGDDFAYEKKSVEQIKLYQVENLNDEVHLHQIDPVGEVYSTTQLKTEFCYILDCETELYVWLGKNSAIEQRNIAMANAMDLLHEDNRPSWTPIVKMTQGSENTLFKDKFKKGSWGEYVNDNFDKKPVTGKGVAAKVAQEKVNVDALHNPEKYQLSREIRKSTIPTLHHVDDKHRGELKIWHVRNRNKFEIAQSEFGLFYSQSCYLVLFTLFAADGSNNSILYYWQGRFSSSDDKGAAALLAKDVGKELNRSCIHVRTVQNKEPNHFLEHFQGRMVVFKGSRPNSTTGVSLENLSSSLQGLYHVRGTEAINIHSIQVEKAISSLDSNDSFILVSYRDAQSYIWIGKYSDEKEAAIQISSNVFSGYNFQLISEGDETPQFWESLEEGSSASILKDYYTQLRTVEQEKKTRLFQCSNNSGVFKVFEIHDFSQDDLDSDDVMILDNQKQIFVWIGKESSDTEKLMANETALEYIMNAPTHRRDDPIFTIQEGFEPHEFTFNFHAWEVNKTQQDSYKSKLSAILGSNGNNSGPASPIMLPTAGITLKPTAFSTPKSTTASPKPVIPVVLKPTSSTTPKVSTAHTTATTAATTTSTSNIPSTTTATTTKSITTFYPLSVLKQKSDLPSDIDKTCIHLYLSDEEFLSVFKMSKETFQKSPAWKTKQLRIDNGLF</sequence>
<gene>
    <name evidence="7" type="ORF">RB653_002738</name>
</gene>
<dbReference type="CDD" id="cd11289">
    <property type="entry name" value="gelsolin_S2_like"/>
    <property type="match status" value="1"/>
</dbReference>
<dbReference type="GO" id="GO:0005737">
    <property type="term" value="C:cytoplasm"/>
    <property type="evidence" value="ECO:0007669"/>
    <property type="project" value="TreeGrafter"/>
</dbReference>
<dbReference type="CDD" id="cd11292">
    <property type="entry name" value="gelsolin_S3_like"/>
    <property type="match status" value="1"/>
</dbReference>
<dbReference type="InterPro" id="IPR029006">
    <property type="entry name" value="ADF-H/Gelsolin-like_dom_sf"/>
</dbReference>
<dbReference type="SMART" id="SM00262">
    <property type="entry name" value="GEL"/>
    <property type="match status" value="5"/>
</dbReference>
<comment type="similarity">
    <text evidence="1">Belongs to the villin/gelsolin family.</text>
</comment>
<dbReference type="PANTHER" id="PTHR11977">
    <property type="entry name" value="VILLIN"/>
    <property type="match status" value="1"/>
</dbReference>
<name>A0AAN7YYX9_9MYCE</name>
<feature type="domain" description="HP" evidence="6">
    <location>
        <begin position="897"/>
        <end position="961"/>
    </location>
</feature>
<dbReference type="PANTHER" id="PTHR11977:SF31">
    <property type="entry name" value="PROTOVILLIN"/>
    <property type="match status" value="1"/>
</dbReference>
<dbReference type="GO" id="GO:0051016">
    <property type="term" value="P:barbed-end actin filament capping"/>
    <property type="evidence" value="ECO:0007669"/>
    <property type="project" value="TreeGrafter"/>
</dbReference>
<dbReference type="PROSITE" id="PS51089">
    <property type="entry name" value="HP"/>
    <property type="match status" value="1"/>
</dbReference>
<dbReference type="SUPFAM" id="SSF55753">
    <property type="entry name" value="Actin depolymerizing proteins"/>
    <property type="match status" value="6"/>
</dbReference>
<reference evidence="7 8" key="1">
    <citation type="submission" date="2023-11" db="EMBL/GenBank/DDBJ databases">
        <title>Dfirmibasis_genome.</title>
        <authorList>
            <person name="Edelbroek B."/>
            <person name="Kjellin J."/>
            <person name="Jerlstrom-Hultqvist J."/>
            <person name="Soderbom F."/>
        </authorList>
    </citation>
    <scope>NUCLEOTIDE SEQUENCE [LARGE SCALE GENOMIC DNA]</scope>
    <source>
        <strain evidence="7 8">TNS-C-14</strain>
    </source>
</reference>
<evidence type="ECO:0000256" key="2">
    <source>
        <dbReference type="ARBA" id="ARBA00022467"/>
    </source>
</evidence>
<feature type="region of interest" description="Disordered" evidence="5">
    <location>
        <begin position="861"/>
        <end position="891"/>
    </location>
</feature>
<protein>
    <recommendedName>
        <fullName evidence="6">HP domain-containing protein</fullName>
    </recommendedName>
</protein>
<evidence type="ECO:0000256" key="5">
    <source>
        <dbReference type="SAM" id="MobiDB-lite"/>
    </source>
</evidence>
<evidence type="ECO:0000256" key="4">
    <source>
        <dbReference type="ARBA" id="ARBA00023203"/>
    </source>
</evidence>
<keyword evidence="2" id="KW-0117">Actin capping</keyword>
<dbReference type="AlphaFoldDB" id="A0AAN7YYX9"/>
<dbReference type="InterPro" id="IPR007123">
    <property type="entry name" value="Gelsolin-like_dom"/>
</dbReference>
<dbReference type="Pfam" id="PF00626">
    <property type="entry name" value="Gelsolin"/>
    <property type="match status" value="5"/>
</dbReference>
<dbReference type="InterPro" id="IPR003128">
    <property type="entry name" value="Villin_headpiece"/>
</dbReference>
<keyword evidence="3" id="KW-0677">Repeat</keyword>
<evidence type="ECO:0000313" key="7">
    <source>
        <dbReference type="EMBL" id="KAK5577790.1"/>
    </source>
</evidence>
<dbReference type="InterPro" id="IPR007122">
    <property type="entry name" value="Villin/Gelsolin"/>
</dbReference>
<dbReference type="SUPFAM" id="SSF47050">
    <property type="entry name" value="VHP, Villin headpiece domain"/>
    <property type="match status" value="1"/>
</dbReference>
<dbReference type="Pfam" id="PF02209">
    <property type="entry name" value="VHP"/>
    <property type="match status" value="1"/>
</dbReference>
<evidence type="ECO:0000256" key="1">
    <source>
        <dbReference type="ARBA" id="ARBA00008418"/>
    </source>
</evidence>
<accession>A0AAN7YYX9</accession>
<proteinExistence type="inferred from homology"/>
<dbReference type="SMART" id="SM00153">
    <property type="entry name" value="VHP"/>
    <property type="match status" value="1"/>
</dbReference>
<evidence type="ECO:0000259" key="6">
    <source>
        <dbReference type="PROSITE" id="PS51089"/>
    </source>
</evidence>
<dbReference type="FunFam" id="3.40.20.10:FF:000005">
    <property type="entry name" value="Gelsolin"/>
    <property type="match status" value="1"/>
</dbReference>
<dbReference type="InterPro" id="IPR036886">
    <property type="entry name" value="Villin_headpiece_dom_sf"/>
</dbReference>
<dbReference type="GO" id="GO:0051015">
    <property type="term" value="F:actin filament binding"/>
    <property type="evidence" value="ECO:0007669"/>
    <property type="project" value="InterPro"/>
</dbReference>
<keyword evidence="8" id="KW-1185">Reference proteome</keyword>
<dbReference type="Gene3D" id="1.10.950.10">
    <property type="entry name" value="Villin headpiece domain"/>
    <property type="match status" value="1"/>
</dbReference>
<evidence type="ECO:0000313" key="8">
    <source>
        <dbReference type="Proteomes" id="UP001344447"/>
    </source>
</evidence>
<dbReference type="GO" id="GO:0005546">
    <property type="term" value="F:phosphatidylinositol-4,5-bisphosphate binding"/>
    <property type="evidence" value="ECO:0007669"/>
    <property type="project" value="TreeGrafter"/>
</dbReference>
<dbReference type="PRINTS" id="PR00597">
    <property type="entry name" value="GELSOLIN"/>
</dbReference>
<dbReference type="GO" id="GO:0051014">
    <property type="term" value="P:actin filament severing"/>
    <property type="evidence" value="ECO:0007669"/>
    <property type="project" value="TreeGrafter"/>
</dbReference>
<keyword evidence="4" id="KW-0009">Actin-binding</keyword>
<dbReference type="EMBL" id="JAVFKY010000004">
    <property type="protein sequence ID" value="KAK5577790.1"/>
    <property type="molecule type" value="Genomic_DNA"/>
</dbReference>
<dbReference type="GO" id="GO:0015629">
    <property type="term" value="C:actin cytoskeleton"/>
    <property type="evidence" value="ECO:0007669"/>
    <property type="project" value="TreeGrafter"/>
</dbReference>
<dbReference type="Proteomes" id="UP001344447">
    <property type="component" value="Unassembled WGS sequence"/>
</dbReference>
<dbReference type="CDD" id="cd11291">
    <property type="entry name" value="gelsolin_S6_like"/>
    <property type="match status" value="1"/>
</dbReference>
<dbReference type="Gene3D" id="3.40.20.10">
    <property type="entry name" value="Severin"/>
    <property type="match status" value="6"/>
</dbReference>
<comment type="caution">
    <text evidence="7">The sequence shown here is derived from an EMBL/GenBank/DDBJ whole genome shotgun (WGS) entry which is preliminary data.</text>
</comment>